<protein>
    <recommendedName>
        <fullName evidence="2">T6SS Phospholipase effector Tle1-like catalytic domain-containing protein</fullName>
    </recommendedName>
</protein>
<dbReference type="PANTHER" id="PTHR33840:SF2">
    <property type="entry name" value="TLE1 PHOSPHOLIPASE DOMAIN-CONTAINING PROTEIN"/>
    <property type="match status" value="1"/>
</dbReference>
<dbReference type="InterPro" id="IPR018712">
    <property type="entry name" value="Tle1-like_cat"/>
</dbReference>
<name>A0A8K0XNW8_9AGAR</name>
<gene>
    <name evidence="3" type="ORF">BXZ70DRAFT_895026</name>
</gene>
<dbReference type="EMBL" id="JAEVFJ010000020">
    <property type="protein sequence ID" value="KAH8099450.1"/>
    <property type="molecule type" value="Genomic_DNA"/>
</dbReference>
<evidence type="ECO:0000256" key="1">
    <source>
        <dbReference type="SAM" id="MobiDB-lite"/>
    </source>
</evidence>
<accession>A0A8K0XNW8</accession>
<dbReference type="AlphaFoldDB" id="A0A8K0XNW8"/>
<dbReference type="SUPFAM" id="SSF53474">
    <property type="entry name" value="alpha/beta-Hydrolases"/>
    <property type="match status" value="1"/>
</dbReference>
<evidence type="ECO:0000259" key="2">
    <source>
        <dbReference type="Pfam" id="PF09994"/>
    </source>
</evidence>
<feature type="compositionally biased region" description="Low complexity" evidence="1">
    <location>
        <begin position="270"/>
        <end position="279"/>
    </location>
</feature>
<dbReference type="OrthoDB" id="3162439at2759"/>
<evidence type="ECO:0000313" key="3">
    <source>
        <dbReference type="EMBL" id="KAH8099450.1"/>
    </source>
</evidence>
<organism evidence="3 4">
    <name type="scientific">Cristinia sonorae</name>
    <dbReference type="NCBI Taxonomy" id="1940300"/>
    <lineage>
        <taxon>Eukaryota</taxon>
        <taxon>Fungi</taxon>
        <taxon>Dikarya</taxon>
        <taxon>Basidiomycota</taxon>
        <taxon>Agaricomycotina</taxon>
        <taxon>Agaricomycetes</taxon>
        <taxon>Agaricomycetidae</taxon>
        <taxon>Agaricales</taxon>
        <taxon>Pleurotineae</taxon>
        <taxon>Stephanosporaceae</taxon>
        <taxon>Cristinia</taxon>
    </lineage>
</organism>
<dbReference type="PANTHER" id="PTHR33840">
    <property type="match status" value="1"/>
</dbReference>
<dbReference type="Pfam" id="PF09994">
    <property type="entry name" value="T6SS_Tle1-like_cat"/>
    <property type="match status" value="1"/>
</dbReference>
<keyword evidence="4" id="KW-1185">Reference proteome</keyword>
<evidence type="ECO:0000313" key="4">
    <source>
        <dbReference type="Proteomes" id="UP000813824"/>
    </source>
</evidence>
<feature type="compositionally biased region" description="Polar residues" evidence="1">
    <location>
        <begin position="234"/>
        <end position="245"/>
    </location>
</feature>
<dbReference type="InterPro" id="IPR029058">
    <property type="entry name" value="AB_hydrolase_fold"/>
</dbReference>
<proteinExistence type="predicted"/>
<sequence length="531" mass="58659">MATLDASSLGQPVVPVTAAFIPSDKPPRTLVLCFDGTGDQFDADNSNVIQFFTLLKKDDKSEQMVYYQAGIGTYTSPQIATPIMAKVSKTLDTMIAWNLDAHVMDGYEFLMQNYQAGDKICIFGFSRGAYTARALAGMVHKVGLLPACNMQQVPFAYKMFTRTDEKGWAQSTAFKKAFSIDVDIEFVGVWDTVCSVGLIPRTLPFTASNTSIKTFRHAVSLDERRAKFKANLFNRPTKQEAQLGTQPGEMPKSSALDDAANSAPAPPAPAATLSPKAATNGKKAHKGSGLHAMERAFSEHDKCNHETDVLEVWFAGCHCDVGGGSVSNDTPHNLARIPLRWMIRQCFLAKTGIRFHSDLLPAVGLQPAALWPTVAVRPAALDNADIASVPILPDPTTVGTVLPRHDRGSTTATLVNYADMPPLDQAVTTLTEEQEDLLDIRCDIYDQLSLAWGWWILEVVPLRHKIQRDDDYWINDYTMNLGGGRRVPPRHQKHGIHIHRTVKTRMDAKDLKQGPYLPKAIFDHSKIVWED</sequence>
<comment type="caution">
    <text evidence="3">The sequence shown here is derived from an EMBL/GenBank/DDBJ whole genome shotgun (WGS) entry which is preliminary data.</text>
</comment>
<feature type="region of interest" description="Disordered" evidence="1">
    <location>
        <begin position="231"/>
        <end position="288"/>
    </location>
</feature>
<reference evidence="3" key="1">
    <citation type="journal article" date="2021" name="New Phytol.">
        <title>Evolutionary innovations through gain and loss of genes in the ectomycorrhizal Boletales.</title>
        <authorList>
            <person name="Wu G."/>
            <person name="Miyauchi S."/>
            <person name="Morin E."/>
            <person name="Kuo A."/>
            <person name="Drula E."/>
            <person name="Varga T."/>
            <person name="Kohler A."/>
            <person name="Feng B."/>
            <person name="Cao Y."/>
            <person name="Lipzen A."/>
            <person name="Daum C."/>
            <person name="Hundley H."/>
            <person name="Pangilinan J."/>
            <person name="Johnson J."/>
            <person name="Barry K."/>
            <person name="LaButti K."/>
            <person name="Ng V."/>
            <person name="Ahrendt S."/>
            <person name="Min B."/>
            <person name="Choi I.G."/>
            <person name="Park H."/>
            <person name="Plett J.M."/>
            <person name="Magnuson J."/>
            <person name="Spatafora J.W."/>
            <person name="Nagy L.G."/>
            <person name="Henrissat B."/>
            <person name="Grigoriev I.V."/>
            <person name="Yang Z.L."/>
            <person name="Xu J."/>
            <person name="Martin F.M."/>
        </authorList>
    </citation>
    <scope>NUCLEOTIDE SEQUENCE</scope>
    <source>
        <strain evidence="3">KKN 215</strain>
    </source>
</reference>
<feature type="domain" description="T6SS Phospholipase effector Tle1-like catalytic" evidence="2">
    <location>
        <begin position="28"/>
        <end position="345"/>
    </location>
</feature>
<dbReference type="Proteomes" id="UP000813824">
    <property type="component" value="Unassembled WGS sequence"/>
</dbReference>
<feature type="compositionally biased region" description="Low complexity" evidence="1">
    <location>
        <begin position="252"/>
        <end position="263"/>
    </location>
</feature>